<dbReference type="InterPro" id="IPR017451">
    <property type="entry name" value="F-box-assoc_interact_dom"/>
</dbReference>
<sequence>MGSKIGVANSLPESLIFDEILARLPVKTLVRFKTVCRGWYFAITSPEFARVHLAFSYLRQVFLINISERNIRSLYLLPYKDVDDDEGLVKFVTKYYQSLTLVGCCNGIVCLCLRDRRNCFKKFILANPATREYREIDNLCGDYDVKAFGFGYVSSIDDYKIAVVYCDSNEKVNHVYTFSLETGTWKQVVANIAGEDVNKFEGGYSSFYNNKIYWKNHRFMKDGKRDKFVFSIDLITEKWEEYPWINGLSPYVHVDLVVLQDRLAFIGEVSCQNYSDVWMIDEAGDWNIWNKVFSVDLGYGRRFLNVSDSGIYLALVHWDQLELIYPSSGPSRQSPQSTYWFKRGLSLVKKTGFYYDTFISPFGKIAHSGAEISCKQLEPNPKQ</sequence>
<dbReference type="Proteomes" id="UP001443914">
    <property type="component" value="Unassembled WGS sequence"/>
</dbReference>
<accession>A0AAW1HN71</accession>
<evidence type="ECO:0000313" key="4">
    <source>
        <dbReference type="Proteomes" id="UP001443914"/>
    </source>
</evidence>
<proteinExistence type="predicted"/>
<keyword evidence="4" id="KW-1185">Reference proteome</keyword>
<evidence type="ECO:0000313" key="3">
    <source>
        <dbReference type="EMBL" id="KAK9677239.1"/>
    </source>
</evidence>
<evidence type="ECO:0000259" key="2">
    <source>
        <dbReference type="Pfam" id="PF07734"/>
    </source>
</evidence>
<evidence type="ECO:0008006" key="5">
    <source>
        <dbReference type="Google" id="ProtNLM"/>
    </source>
</evidence>
<protein>
    <recommendedName>
        <fullName evidence="5">F-box domain-containing protein</fullName>
    </recommendedName>
</protein>
<dbReference type="Gene3D" id="1.20.1280.50">
    <property type="match status" value="1"/>
</dbReference>
<dbReference type="PANTHER" id="PTHR31672:SF13">
    <property type="entry name" value="F-BOX PROTEIN CPR30-LIKE"/>
    <property type="match status" value="1"/>
</dbReference>
<evidence type="ECO:0000259" key="1">
    <source>
        <dbReference type="Pfam" id="PF00646"/>
    </source>
</evidence>
<dbReference type="InterPro" id="IPR006527">
    <property type="entry name" value="F-box-assoc_dom_typ1"/>
</dbReference>
<dbReference type="EMBL" id="JBDFQZ010000011">
    <property type="protein sequence ID" value="KAK9677239.1"/>
    <property type="molecule type" value="Genomic_DNA"/>
</dbReference>
<dbReference type="CDD" id="cd22157">
    <property type="entry name" value="F-box_AtFBW1-like"/>
    <property type="match status" value="1"/>
</dbReference>
<dbReference type="Pfam" id="PF00646">
    <property type="entry name" value="F-box"/>
    <property type="match status" value="1"/>
</dbReference>
<comment type="caution">
    <text evidence="3">The sequence shown here is derived from an EMBL/GenBank/DDBJ whole genome shotgun (WGS) entry which is preliminary data.</text>
</comment>
<dbReference type="PANTHER" id="PTHR31672">
    <property type="entry name" value="BNACNNG10540D PROTEIN"/>
    <property type="match status" value="1"/>
</dbReference>
<dbReference type="AlphaFoldDB" id="A0AAW1HN71"/>
<dbReference type="NCBIfam" id="TIGR01640">
    <property type="entry name" value="F_box_assoc_1"/>
    <property type="match status" value="1"/>
</dbReference>
<dbReference type="Pfam" id="PF07734">
    <property type="entry name" value="FBA_1"/>
    <property type="match status" value="1"/>
</dbReference>
<dbReference type="SUPFAM" id="SSF50965">
    <property type="entry name" value="Galactose oxidase, central domain"/>
    <property type="match status" value="1"/>
</dbReference>
<dbReference type="SUPFAM" id="SSF81383">
    <property type="entry name" value="F-box domain"/>
    <property type="match status" value="1"/>
</dbReference>
<dbReference type="InterPro" id="IPR050796">
    <property type="entry name" value="SCF_F-box_component"/>
</dbReference>
<feature type="domain" description="F-box" evidence="1">
    <location>
        <begin position="16"/>
        <end position="48"/>
    </location>
</feature>
<dbReference type="InterPro" id="IPR015915">
    <property type="entry name" value="Kelch-typ_b-propeller"/>
</dbReference>
<dbReference type="Gene3D" id="2.120.10.80">
    <property type="entry name" value="Kelch-type beta propeller"/>
    <property type="match status" value="1"/>
</dbReference>
<feature type="domain" description="F-box associated beta-propeller type 1" evidence="2">
    <location>
        <begin position="99"/>
        <end position="298"/>
    </location>
</feature>
<reference evidence="3" key="1">
    <citation type="submission" date="2024-03" db="EMBL/GenBank/DDBJ databases">
        <title>WGS assembly of Saponaria officinalis var. Norfolk2.</title>
        <authorList>
            <person name="Jenkins J."/>
            <person name="Shu S."/>
            <person name="Grimwood J."/>
            <person name="Barry K."/>
            <person name="Goodstein D."/>
            <person name="Schmutz J."/>
            <person name="Leebens-Mack J."/>
            <person name="Osbourn A."/>
        </authorList>
    </citation>
    <scope>NUCLEOTIDE SEQUENCE [LARGE SCALE GENOMIC DNA]</scope>
    <source>
        <strain evidence="3">JIC</strain>
    </source>
</reference>
<dbReference type="InterPro" id="IPR001810">
    <property type="entry name" value="F-box_dom"/>
</dbReference>
<gene>
    <name evidence="3" type="ORF">RND81_11G129800</name>
</gene>
<organism evidence="3 4">
    <name type="scientific">Saponaria officinalis</name>
    <name type="common">Common soapwort</name>
    <name type="synonym">Lychnis saponaria</name>
    <dbReference type="NCBI Taxonomy" id="3572"/>
    <lineage>
        <taxon>Eukaryota</taxon>
        <taxon>Viridiplantae</taxon>
        <taxon>Streptophyta</taxon>
        <taxon>Embryophyta</taxon>
        <taxon>Tracheophyta</taxon>
        <taxon>Spermatophyta</taxon>
        <taxon>Magnoliopsida</taxon>
        <taxon>eudicotyledons</taxon>
        <taxon>Gunneridae</taxon>
        <taxon>Pentapetalae</taxon>
        <taxon>Caryophyllales</taxon>
        <taxon>Caryophyllaceae</taxon>
        <taxon>Caryophylleae</taxon>
        <taxon>Saponaria</taxon>
    </lineage>
</organism>
<dbReference type="InterPro" id="IPR011043">
    <property type="entry name" value="Gal_Oxase/kelch_b-propeller"/>
</dbReference>
<name>A0AAW1HN71_SAPOF</name>
<dbReference type="InterPro" id="IPR036047">
    <property type="entry name" value="F-box-like_dom_sf"/>
</dbReference>